<dbReference type="GO" id="GO:0004842">
    <property type="term" value="F:ubiquitin-protein transferase activity"/>
    <property type="evidence" value="ECO:0007669"/>
    <property type="project" value="InterPro"/>
</dbReference>
<name>K4A3D0_SETIT</name>
<dbReference type="AlphaFoldDB" id="K4A3D0"/>
<keyword evidence="4" id="KW-1185">Reference proteome</keyword>
<feature type="compositionally biased region" description="Polar residues" evidence="1">
    <location>
        <begin position="170"/>
        <end position="183"/>
    </location>
</feature>
<proteinExistence type="predicted"/>
<dbReference type="PANTHER" id="PTHR46798:SF3">
    <property type="entry name" value="RING FINGER FAMILY PROTEIN"/>
    <property type="match status" value="1"/>
</dbReference>
<dbReference type="Gramene" id="KQL25271">
    <property type="protein sequence ID" value="KQL25271"/>
    <property type="gene ID" value="SETIT_033383mg"/>
</dbReference>
<dbReference type="EnsemblPlants" id="KQL25271">
    <property type="protein sequence ID" value="KQL25271"/>
    <property type="gene ID" value="SETIT_033383mg"/>
</dbReference>
<dbReference type="STRING" id="4555.K4A3D0"/>
<feature type="region of interest" description="Disordered" evidence="1">
    <location>
        <begin position="165"/>
        <end position="184"/>
    </location>
</feature>
<dbReference type="InParanoid" id="K4A3D0"/>
<dbReference type="InterPro" id="IPR044274">
    <property type="entry name" value="RFI2"/>
</dbReference>
<evidence type="ECO:0000256" key="2">
    <source>
        <dbReference type="SAM" id="SignalP"/>
    </source>
</evidence>
<reference evidence="3" key="2">
    <citation type="submission" date="2018-08" db="UniProtKB">
        <authorList>
            <consortium name="EnsemblPlants"/>
        </authorList>
    </citation>
    <scope>IDENTIFICATION</scope>
    <source>
        <strain evidence="3">Yugu1</strain>
    </source>
</reference>
<dbReference type="PANTHER" id="PTHR46798">
    <property type="entry name" value="OS09G0511500 PROTEIN"/>
    <property type="match status" value="1"/>
</dbReference>
<feature type="region of interest" description="Disordered" evidence="1">
    <location>
        <begin position="112"/>
        <end position="156"/>
    </location>
</feature>
<evidence type="ECO:0000313" key="4">
    <source>
        <dbReference type="Proteomes" id="UP000004995"/>
    </source>
</evidence>
<evidence type="ECO:0000313" key="3">
    <source>
        <dbReference type="EnsemblPlants" id="KQL25271"/>
    </source>
</evidence>
<evidence type="ECO:0000256" key="1">
    <source>
        <dbReference type="SAM" id="MobiDB-lite"/>
    </source>
</evidence>
<feature type="chain" id="PRO_5010128540" evidence="2">
    <location>
        <begin position="19"/>
        <end position="242"/>
    </location>
</feature>
<feature type="compositionally biased region" description="Low complexity" evidence="1">
    <location>
        <begin position="124"/>
        <end position="138"/>
    </location>
</feature>
<reference evidence="4" key="1">
    <citation type="journal article" date="2012" name="Nat. Biotechnol.">
        <title>Reference genome sequence of the model plant Setaria.</title>
        <authorList>
            <person name="Bennetzen J.L."/>
            <person name="Schmutz J."/>
            <person name="Wang H."/>
            <person name="Percifield R."/>
            <person name="Hawkins J."/>
            <person name="Pontaroli A.C."/>
            <person name="Estep M."/>
            <person name="Feng L."/>
            <person name="Vaughn J.N."/>
            <person name="Grimwood J."/>
            <person name="Jenkins J."/>
            <person name="Barry K."/>
            <person name="Lindquist E."/>
            <person name="Hellsten U."/>
            <person name="Deshpande S."/>
            <person name="Wang X."/>
            <person name="Wu X."/>
            <person name="Mitros T."/>
            <person name="Triplett J."/>
            <person name="Yang X."/>
            <person name="Ye C.Y."/>
            <person name="Mauro-Herrera M."/>
            <person name="Wang L."/>
            <person name="Li P."/>
            <person name="Sharma M."/>
            <person name="Sharma R."/>
            <person name="Ronald P.C."/>
            <person name="Panaud O."/>
            <person name="Kellogg E.A."/>
            <person name="Brutnell T.P."/>
            <person name="Doust A.N."/>
            <person name="Tuskan G.A."/>
            <person name="Rokhsar D."/>
            <person name="Devos K.M."/>
        </authorList>
    </citation>
    <scope>NUCLEOTIDE SEQUENCE [LARGE SCALE GENOMIC DNA]</scope>
    <source>
        <strain evidence="4">cv. Yugu1</strain>
    </source>
</reference>
<dbReference type="Proteomes" id="UP000004995">
    <property type="component" value="Unassembled WGS sequence"/>
</dbReference>
<accession>K4A3D0</accession>
<dbReference type="HOGENOM" id="CLU_1148881_0_0_1"/>
<dbReference type="OMA" id="CRNIEDG"/>
<keyword evidence="2" id="KW-0732">Signal</keyword>
<organism evidence="3 4">
    <name type="scientific">Setaria italica</name>
    <name type="common">Foxtail millet</name>
    <name type="synonym">Panicum italicum</name>
    <dbReference type="NCBI Taxonomy" id="4555"/>
    <lineage>
        <taxon>Eukaryota</taxon>
        <taxon>Viridiplantae</taxon>
        <taxon>Streptophyta</taxon>
        <taxon>Embryophyta</taxon>
        <taxon>Tracheophyta</taxon>
        <taxon>Spermatophyta</taxon>
        <taxon>Magnoliopsida</taxon>
        <taxon>Liliopsida</taxon>
        <taxon>Poales</taxon>
        <taxon>Poaceae</taxon>
        <taxon>PACMAD clade</taxon>
        <taxon>Panicoideae</taxon>
        <taxon>Panicodae</taxon>
        <taxon>Paniceae</taxon>
        <taxon>Cenchrinae</taxon>
        <taxon>Setaria</taxon>
    </lineage>
</organism>
<protein>
    <submittedName>
        <fullName evidence="3">Uncharacterized protein</fullName>
    </submittedName>
</protein>
<dbReference type="EMBL" id="AGNK02001191">
    <property type="status" value="NOT_ANNOTATED_CDS"/>
    <property type="molecule type" value="Genomic_DNA"/>
</dbReference>
<feature type="signal peptide" evidence="2">
    <location>
        <begin position="1"/>
        <end position="18"/>
    </location>
</feature>
<sequence>MWTCLSLCLLDCIGSAFNARGLMQCPNCRNIEDGNWLNPNVLQPSTDSPWARIALADFPFYHCTAGLEGDQTAELSNVQVFDGTEPRNSEIEQHNIGILPMVDPANRLTTPFGFDVPRYDGNNQRRSTQSTTRSRSSSVAPLGSSPAVTSVGHGHGLRGQVVQETAPPATRSSANVQNSNIPNQDARPVDVLISHSMPLGPGGDQVQGWALSVLYTIKHHIAASLAENDYQPLPSDRIHSLL</sequence>